<evidence type="ECO:0000313" key="3">
    <source>
        <dbReference type="Proteomes" id="UP000258501"/>
    </source>
</evidence>
<dbReference type="OrthoDB" id="21010at10239"/>
<keyword evidence="3" id="KW-1185">Reference proteome</keyword>
<name>R4JDN5_9CAUD</name>
<protein>
    <submittedName>
        <fullName evidence="2">Uncharacterized protein</fullName>
    </submittedName>
</protein>
<reference evidence="2 3" key="1">
    <citation type="submission" date="2013-02" db="EMBL/GenBank/DDBJ databases">
        <authorList>
            <person name="Lukaszewicz M."/>
            <person name="Biegalska A."/>
            <person name="Krasowska A."/>
        </authorList>
    </citation>
    <scope>NUCLEOTIDE SEQUENCE [LARGE SCALE GENOMIC DNA]</scope>
</reference>
<feature type="region of interest" description="Disordered" evidence="1">
    <location>
        <begin position="1"/>
        <end position="24"/>
    </location>
</feature>
<dbReference type="Proteomes" id="UP000258501">
    <property type="component" value="Segment"/>
</dbReference>
<gene>
    <name evidence="2" type="ORF">SIOphi_00045</name>
</gene>
<feature type="compositionally biased region" description="Basic and acidic residues" evidence="1">
    <location>
        <begin position="1"/>
        <end position="11"/>
    </location>
</feature>
<sequence>MAKVNKEDKAQTEQVSKPKKAPKPVKPYIHIDTFLKTAIPLFELNKMQAAGFKALMSGRHYQRDEQVFVDELKAYLKLK</sequence>
<dbReference type="EMBL" id="KC699836">
    <property type="protein sequence ID" value="AGK86817.1"/>
    <property type="molecule type" value="Genomic_DNA"/>
</dbReference>
<evidence type="ECO:0000313" key="2">
    <source>
        <dbReference type="EMBL" id="AGK86817.1"/>
    </source>
</evidence>
<proteinExistence type="predicted"/>
<evidence type="ECO:0000256" key="1">
    <source>
        <dbReference type="SAM" id="MobiDB-lite"/>
    </source>
</evidence>
<accession>R4JDN5</accession>
<organism evidence="2 3">
    <name type="scientific">Bacillus phage SIOphi</name>
    <dbReference type="NCBI Taxonomy" id="1285382"/>
    <lineage>
        <taxon>Viruses</taxon>
        <taxon>Duplodnaviria</taxon>
        <taxon>Heunggongvirae</taxon>
        <taxon>Uroviricota</taxon>
        <taxon>Caudoviricetes</taxon>
        <taxon>Herelleviridae</taxon>
        <taxon>Bastillevirinae</taxon>
        <taxon>Siophivirus</taxon>
        <taxon>Siophivirus SIOphi</taxon>
    </lineage>
</organism>